<sequence>MAAPRVLFVNHTSAIAGAELILLDVVRAWRGATAFLFEDGPLEGAMRGRGLAVVKSRFGRGLSVVKRDASLWRAAPLAGRLAGLTAEIVGAARRHDVIYANSQKAFVLAALAAAVTRRPLVWHLHDIVDGSHFGTGQRRLQVGLANRFAARVIVPSAPAAEAFVAAGGRENLVEVVPNGVDVTRDPRSRENLRRDLGLPDGALIGVFSRLAPWKGQHVAIEALAAEPLAAEPTATLVIAGDALFGEQDYAAELRAQADRLGVADRVRFLGHRADVPLLMQAVDVMVHPSVAPEPFGRTLVEAMASRVPVIATAAGAAPDILDHGACGTLVPPGDPAALAVALRTALARPANLTDQLDRAEARARAQYGVAAMQAAVAAVIARVAIAR</sequence>
<dbReference type="Pfam" id="PF00534">
    <property type="entry name" value="Glycos_transf_1"/>
    <property type="match status" value="1"/>
</dbReference>
<evidence type="ECO:0000259" key="4">
    <source>
        <dbReference type="Pfam" id="PF13579"/>
    </source>
</evidence>
<dbReference type="Pfam" id="PF13579">
    <property type="entry name" value="Glyco_trans_4_4"/>
    <property type="match status" value="1"/>
</dbReference>
<reference evidence="6" key="1">
    <citation type="journal article" date="2019" name="Int. J. Syst. Evol. Microbiol.">
        <title>The Global Catalogue of Microorganisms (GCM) 10K type strain sequencing project: providing services to taxonomists for standard genome sequencing and annotation.</title>
        <authorList>
            <consortium name="The Broad Institute Genomics Platform"/>
            <consortium name="The Broad Institute Genome Sequencing Center for Infectious Disease"/>
            <person name="Wu L."/>
            <person name="Ma J."/>
        </authorList>
    </citation>
    <scope>NUCLEOTIDE SEQUENCE [LARGE SCALE GENOMIC DNA]</scope>
    <source>
        <strain evidence="6">CGMCC 1.6774</strain>
    </source>
</reference>
<dbReference type="EC" id="2.4.-.-" evidence="5"/>
<organism evidence="5 6">
    <name type="scientific">Rhodoplanes azumiensis</name>
    <dbReference type="NCBI Taxonomy" id="1897628"/>
    <lineage>
        <taxon>Bacteria</taxon>
        <taxon>Pseudomonadati</taxon>
        <taxon>Pseudomonadota</taxon>
        <taxon>Alphaproteobacteria</taxon>
        <taxon>Hyphomicrobiales</taxon>
        <taxon>Nitrobacteraceae</taxon>
        <taxon>Rhodoplanes</taxon>
    </lineage>
</organism>
<gene>
    <name evidence="5" type="ORF">ACFSOX_15405</name>
</gene>
<keyword evidence="1 5" id="KW-0328">Glycosyltransferase</keyword>
<comment type="caution">
    <text evidence="5">The sequence shown here is derived from an EMBL/GenBank/DDBJ whole genome shotgun (WGS) entry which is preliminary data.</text>
</comment>
<dbReference type="GO" id="GO:0016757">
    <property type="term" value="F:glycosyltransferase activity"/>
    <property type="evidence" value="ECO:0007669"/>
    <property type="project" value="UniProtKB-KW"/>
</dbReference>
<accession>A0ABW5ALI7</accession>
<keyword evidence="2 5" id="KW-0808">Transferase</keyword>
<name>A0ABW5ALI7_9BRAD</name>
<dbReference type="EMBL" id="JBHUIW010000018">
    <property type="protein sequence ID" value="MFD2183541.1"/>
    <property type="molecule type" value="Genomic_DNA"/>
</dbReference>
<evidence type="ECO:0000313" key="6">
    <source>
        <dbReference type="Proteomes" id="UP001597314"/>
    </source>
</evidence>
<evidence type="ECO:0000313" key="5">
    <source>
        <dbReference type="EMBL" id="MFD2183541.1"/>
    </source>
</evidence>
<feature type="domain" description="Glycosyl transferase family 1" evidence="3">
    <location>
        <begin position="189"/>
        <end position="356"/>
    </location>
</feature>
<evidence type="ECO:0000256" key="2">
    <source>
        <dbReference type="ARBA" id="ARBA00022679"/>
    </source>
</evidence>
<keyword evidence="6" id="KW-1185">Reference proteome</keyword>
<dbReference type="Gene3D" id="3.40.50.2000">
    <property type="entry name" value="Glycogen Phosphorylase B"/>
    <property type="match status" value="2"/>
</dbReference>
<dbReference type="PANTHER" id="PTHR12526:SF510">
    <property type="entry name" value="D-INOSITOL 3-PHOSPHATE GLYCOSYLTRANSFERASE"/>
    <property type="match status" value="1"/>
</dbReference>
<dbReference type="RefSeq" id="WP_378478701.1">
    <property type="nucleotide sequence ID" value="NZ_JBHUIW010000018.1"/>
</dbReference>
<dbReference type="Proteomes" id="UP001597314">
    <property type="component" value="Unassembled WGS sequence"/>
</dbReference>
<feature type="domain" description="Glycosyltransferase subfamily 4-like N-terminal" evidence="4">
    <location>
        <begin position="22"/>
        <end position="179"/>
    </location>
</feature>
<evidence type="ECO:0000259" key="3">
    <source>
        <dbReference type="Pfam" id="PF00534"/>
    </source>
</evidence>
<proteinExistence type="predicted"/>
<dbReference type="CDD" id="cd03801">
    <property type="entry name" value="GT4_PimA-like"/>
    <property type="match status" value="1"/>
</dbReference>
<dbReference type="PANTHER" id="PTHR12526">
    <property type="entry name" value="GLYCOSYLTRANSFERASE"/>
    <property type="match status" value="1"/>
</dbReference>
<dbReference type="InterPro" id="IPR028098">
    <property type="entry name" value="Glyco_trans_4-like_N"/>
</dbReference>
<dbReference type="InterPro" id="IPR001296">
    <property type="entry name" value="Glyco_trans_1"/>
</dbReference>
<evidence type="ECO:0000256" key="1">
    <source>
        <dbReference type="ARBA" id="ARBA00022676"/>
    </source>
</evidence>
<protein>
    <submittedName>
        <fullName evidence="5">Glycosyltransferase family 4 protein</fullName>
        <ecNumber evidence="5">2.4.-.-</ecNumber>
    </submittedName>
</protein>
<dbReference type="SUPFAM" id="SSF53756">
    <property type="entry name" value="UDP-Glycosyltransferase/glycogen phosphorylase"/>
    <property type="match status" value="1"/>
</dbReference>